<sequence>MNGKIVLEEHVSSELNNSVWDSAGETARNGKAYMDDVEWRLLDSDRRVEEMEQNGIDISIISLTSPGAQGILDTKKAVDFARQTNDYIRERFVDKHPSRLKAFATVALQSPADAADELERAVNDLGFVGALINGYTNIGNADSAQYLDESPVWEFWERVAALNVPVYLHPREPLPSQRRIYDGYPSLVGSAWGFAHETATHAIRLMLSGLFDKYPNLTIILGHLGEGLPLMLPRLQHRLNMQREGVGLGSAKQTVGHYLSNNFYLTTAGHFHTKGLLDSISEVGVDRMLFSADYPYESMKTASTWFDNALISDNDRIKIGRENALRLFAL</sequence>
<dbReference type="RefSeq" id="WP_038447163.1">
    <property type="nucleotide sequence ID" value="NZ_CP008896.1"/>
</dbReference>
<dbReference type="InterPro" id="IPR006680">
    <property type="entry name" value="Amidohydro-rel"/>
</dbReference>
<dbReference type="InterPro" id="IPR032466">
    <property type="entry name" value="Metal_Hydrolase"/>
</dbReference>
<reference evidence="3 4" key="1">
    <citation type="submission" date="2018-06" db="EMBL/GenBank/DDBJ databases">
        <authorList>
            <consortium name="Pathogen Informatics"/>
            <person name="Doyle S."/>
        </authorList>
    </citation>
    <scope>NUCLEOTIDE SEQUENCE [LARGE SCALE GENOMIC DNA]</scope>
    <source>
        <strain evidence="3 4">NCTC10392</strain>
    </source>
</reference>
<dbReference type="GO" id="GO:0005829">
    <property type="term" value="C:cytosol"/>
    <property type="evidence" value="ECO:0007669"/>
    <property type="project" value="TreeGrafter"/>
</dbReference>
<dbReference type="Gene3D" id="3.20.20.140">
    <property type="entry name" value="Metal-dependent hydrolases"/>
    <property type="match status" value="1"/>
</dbReference>
<dbReference type="Proteomes" id="UP000255125">
    <property type="component" value="Unassembled WGS sequence"/>
</dbReference>
<dbReference type="GO" id="GO:0016787">
    <property type="term" value="F:hydrolase activity"/>
    <property type="evidence" value="ECO:0007669"/>
    <property type="project" value="InterPro"/>
</dbReference>
<dbReference type="PANTHER" id="PTHR21240:SF30">
    <property type="entry name" value="AMIDOHYDROLASE-RELATED DOMAIN-CONTAINING PROTEIN-RELATED"/>
    <property type="match status" value="1"/>
</dbReference>
<dbReference type="EMBL" id="UGUS01000002">
    <property type="protein sequence ID" value="SUD30028.1"/>
    <property type="molecule type" value="Genomic_DNA"/>
</dbReference>
<name>A0A379IB69_PSEFL</name>
<evidence type="ECO:0000313" key="4">
    <source>
        <dbReference type="Proteomes" id="UP000255125"/>
    </source>
</evidence>
<dbReference type="Pfam" id="PF04909">
    <property type="entry name" value="Amidohydro_2"/>
    <property type="match status" value="1"/>
</dbReference>
<dbReference type="SUPFAM" id="SSF51556">
    <property type="entry name" value="Metallo-dependent hydrolases"/>
    <property type="match status" value="1"/>
</dbReference>
<organism evidence="3 4">
    <name type="scientific">Pseudomonas fluorescens</name>
    <dbReference type="NCBI Taxonomy" id="294"/>
    <lineage>
        <taxon>Bacteria</taxon>
        <taxon>Pseudomonadati</taxon>
        <taxon>Pseudomonadota</taxon>
        <taxon>Gammaproteobacteria</taxon>
        <taxon>Pseudomonadales</taxon>
        <taxon>Pseudomonadaceae</taxon>
        <taxon>Pseudomonas</taxon>
    </lineage>
</organism>
<proteinExistence type="predicted"/>
<dbReference type="OrthoDB" id="149172at2"/>
<protein>
    <submittedName>
        <fullName evidence="3">Protein DitL</fullName>
        <ecNumber evidence="3">4.1.1.45</ecNumber>
    </submittedName>
</protein>
<dbReference type="AlphaFoldDB" id="A0A379IB69"/>
<feature type="domain" description="Amidohydrolase-related" evidence="2">
    <location>
        <begin position="66"/>
        <end position="329"/>
    </location>
</feature>
<dbReference type="PANTHER" id="PTHR21240">
    <property type="entry name" value="2-AMINO-3-CARBOXYLMUCONATE-6-SEMIALDEHYDE DECARBOXYLASE"/>
    <property type="match status" value="1"/>
</dbReference>
<dbReference type="GO" id="GO:0019748">
    <property type="term" value="P:secondary metabolic process"/>
    <property type="evidence" value="ECO:0007669"/>
    <property type="project" value="TreeGrafter"/>
</dbReference>
<evidence type="ECO:0000256" key="1">
    <source>
        <dbReference type="ARBA" id="ARBA00023239"/>
    </source>
</evidence>
<dbReference type="GO" id="GO:0001760">
    <property type="term" value="F:aminocarboxymuconate-semialdehyde decarboxylase activity"/>
    <property type="evidence" value="ECO:0007669"/>
    <property type="project" value="UniProtKB-EC"/>
</dbReference>
<dbReference type="KEGG" id="pfn:HZ99_26470"/>
<accession>A0A379IB69</accession>
<gene>
    <name evidence="3" type="primary">ditL2</name>
    <name evidence="3" type="ORF">NCTC10392_01934</name>
</gene>
<dbReference type="InterPro" id="IPR032465">
    <property type="entry name" value="ACMSD"/>
</dbReference>
<evidence type="ECO:0000313" key="3">
    <source>
        <dbReference type="EMBL" id="SUD30028.1"/>
    </source>
</evidence>
<dbReference type="EC" id="4.1.1.45" evidence="3"/>
<keyword evidence="1 3" id="KW-0456">Lyase</keyword>
<evidence type="ECO:0000259" key="2">
    <source>
        <dbReference type="Pfam" id="PF04909"/>
    </source>
</evidence>